<evidence type="ECO:0000256" key="2">
    <source>
        <dbReference type="ARBA" id="ARBA00012438"/>
    </source>
</evidence>
<evidence type="ECO:0000313" key="10">
    <source>
        <dbReference type="EMBL" id="UNM16021.1"/>
    </source>
</evidence>
<evidence type="ECO:0000256" key="3">
    <source>
        <dbReference type="ARBA" id="ARBA00022553"/>
    </source>
</evidence>
<keyword evidence="7" id="KW-0067">ATP-binding</keyword>
<reference evidence="10 11" key="1">
    <citation type="submission" date="2021-03" db="EMBL/GenBank/DDBJ databases">
        <title>Complete genome of Streptomyces formicae strain 1H-GS9 (DSM 100524).</title>
        <authorList>
            <person name="Atanasov K.E."/>
            <person name="Altabella T."/>
            <person name="Ferrer A."/>
        </authorList>
    </citation>
    <scope>NUCLEOTIDE SEQUENCE [LARGE SCALE GENOMIC DNA]</scope>
    <source>
        <strain evidence="10 11">1H-GS9</strain>
    </source>
</reference>
<evidence type="ECO:0000256" key="7">
    <source>
        <dbReference type="ARBA" id="ARBA00022840"/>
    </source>
</evidence>
<keyword evidence="3" id="KW-0597">Phosphoprotein</keyword>
<dbReference type="InterPro" id="IPR050482">
    <property type="entry name" value="Sensor_HK_TwoCompSys"/>
</dbReference>
<proteinExistence type="predicted"/>
<evidence type="ECO:0000256" key="1">
    <source>
        <dbReference type="ARBA" id="ARBA00000085"/>
    </source>
</evidence>
<evidence type="ECO:0000256" key="4">
    <source>
        <dbReference type="ARBA" id="ARBA00022679"/>
    </source>
</evidence>
<protein>
    <recommendedName>
        <fullName evidence="2">histidine kinase</fullName>
        <ecNumber evidence="2">2.7.13.3</ecNumber>
    </recommendedName>
</protein>
<dbReference type="Proteomes" id="UP000828924">
    <property type="component" value="Chromosome"/>
</dbReference>
<gene>
    <name evidence="10" type="ORF">J4032_35215</name>
</gene>
<keyword evidence="4" id="KW-0808">Transferase</keyword>
<accession>A0ABY3WTT0</accession>
<evidence type="ECO:0000256" key="5">
    <source>
        <dbReference type="ARBA" id="ARBA00022741"/>
    </source>
</evidence>
<keyword evidence="8" id="KW-0902">Two-component regulatory system</keyword>
<dbReference type="CDD" id="cd16917">
    <property type="entry name" value="HATPase_UhpB-NarQ-NarX-like"/>
    <property type="match status" value="1"/>
</dbReference>
<dbReference type="PANTHER" id="PTHR24421">
    <property type="entry name" value="NITRATE/NITRITE SENSOR PROTEIN NARX-RELATED"/>
    <property type="match status" value="1"/>
</dbReference>
<comment type="catalytic activity">
    <reaction evidence="1">
        <text>ATP + protein L-histidine = ADP + protein N-phospho-L-histidine.</text>
        <dbReference type="EC" id="2.7.13.3"/>
    </reaction>
</comment>
<evidence type="ECO:0000259" key="9">
    <source>
        <dbReference type="Pfam" id="PF07730"/>
    </source>
</evidence>
<dbReference type="InterPro" id="IPR036890">
    <property type="entry name" value="HATPase_C_sf"/>
</dbReference>
<name>A0ABY3WTT0_9ACTN</name>
<keyword evidence="11" id="KW-1185">Reference proteome</keyword>
<dbReference type="InterPro" id="IPR011712">
    <property type="entry name" value="Sig_transdc_His_kin_sub3_dim/P"/>
</dbReference>
<organism evidence="10 11">
    <name type="scientific">Streptomyces formicae</name>
    <dbReference type="NCBI Taxonomy" id="1616117"/>
    <lineage>
        <taxon>Bacteria</taxon>
        <taxon>Bacillati</taxon>
        <taxon>Actinomycetota</taxon>
        <taxon>Actinomycetes</taxon>
        <taxon>Kitasatosporales</taxon>
        <taxon>Streptomycetaceae</taxon>
        <taxon>Streptomyces</taxon>
    </lineage>
</organism>
<evidence type="ECO:0000313" key="11">
    <source>
        <dbReference type="Proteomes" id="UP000828924"/>
    </source>
</evidence>
<evidence type="ECO:0000256" key="6">
    <source>
        <dbReference type="ARBA" id="ARBA00022777"/>
    </source>
</evidence>
<dbReference type="SUPFAM" id="SSF55874">
    <property type="entry name" value="ATPase domain of HSP90 chaperone/DNA topoisomerase II/histidine kinase"/>
    <property type="match status" value="1"/>
</dbReference>
<dbReference type="Gene3D" id="3.30.565.10">
    <property type="entry name" value="Histidine kinase-like ATPase, C-terminal domain"/>
    <property type="match status" value="1"/>
</dbReference>
<keyword evidence="6 10" id="KW-0418">Kinase</keyword>
<dbReference type="Pfam" id="PF07730">
    <property type="entry name" value="HisKA_3"/>
    <property type="match status" value="1"/>
</dbReference>
<feature type="domain" description="Signal transduction histidine kinase subgroup 3 dimerisation and phosphoacceptor" evidence="9">
    <location>
        <begin position="172"/>
        <end position="234"/>
    </location>
</feature>
<sequence length="375" mass="39897">MIRMGFSRRIRLSAEQVAVVCALGELLTVIDEFGTLALVVCASALLALSLRRRLPVTALCATLPATVTGHLLLPSMITMYAVASSRPQGRALWPCGLLFAAALRPWPLSALAEMTRTDLLIALEMAALLSIGPTALGLLARARGETQAQLARLKVSQAREQRLGAEQAVIHERARLARDMHDTVSHHVSIIAVQAGALWAVETDPDKRADVESIRRHGVQALEELRDMVGVLRGSRVLVAATAGRPVLADLPRLAADSGLDVTADLPALAERSWPPVVETTAYRIVQEALSNVRKHAPGASVALSAVLSEDHGALVLEVRNGPAPHRREDAGLPAGGHGLVGLRERAERLGGRLTAQPSADGGFLVRAVLPMVKL</sequence>
<dbReference type="Gene3D" id="1.20.5.1930">
    <property type="match status" value="1"/>
</dbReference>
<dbReference type="EC" id="2.7.13.3" evidence="2"/>
<dbReference type="PANTHER" id="PTHR24421:SF10">
    <property type="entry name" value="NITRATE_NITRITE SENSOR PROTEIN NARQ"/>
    <property type="match status" value="1"/>
</dbReference>
<dbReference type="EMBL" id="CP071872">
    <property type="protein sequence ID" value="UNM16021.1"/>
    <property type="molecule type" value="Genomic_DNA"/>
</dbReference>
<dbReference type="GO" id="GO:0016301">
    <property type="term" value="F:kinase activity"/>
    <property type="evidence" value="ECO:0007669"/>
    <property type="project" value="UniProtKB-KW"/>
</dbReference>
<keyword evidence="5" id="KW-0547">Nucleotide-binding</keyword>
<evidence type="ECO:0000256" key="8">
    <source>
        <dbReference type="ARBA" id="ARBA00023012"/>
    </source>
</evidence>